<feature type="compositionally biased region" description="Low complexity" evidence="3">
    <location>
        <begin position="28"/>
        <end position="46"/>
    </location>
</feature>
<feature type="region of interest" description="Disordered" evidence="3">
    <location>
        <begin position="188"/>
        <end position="274"/>
    </location>
</feature>
<name>A0A9P7F0Q5_9AGAM</name>
<dbReference type="OrthoDB" id="10006572at2759"/>
<dbReference type="GO" id="GO:0003700">
    <property type="term" value="F:DNA-binding transcription factor activity"/>
    <property type="evidence" value="ECO:0007669"/>
    <property type="project" value="InterPro"/>
</dbReference>
<dbReference type="GeneID" id="64691640"/>
<accession>A0A9P7F0Q5</accession>
<dbReference type="Proteomes" id="UP000823399">
    <property type="component" value="Unassembled WGS sequence"/>
</dbReference>
<feature type="compositionally biased region" description="Low complexity" evidence="3">
    <location>
        <begin position="193"/>
        <end position="209"/>
    </location>
</feature>
<evidence type="ECO:0000313" key="6">
    <source>
        <dbReference type="Proteomes" id="UP000823399"/>
    </source>
</evidence>
<gene>
    <name evidence="5" type="ORF">F5147DRAFT_359754</name>
</gene>
<comment type="caution">
    <text evidence="5">The sequence shown here is derived from an EMBL/GenBank/DDBJ whole genome shotgun (WGS) entry which is preliminary data.</text>
</comment>
<feature type="domain" description="TEA" evidence="4">
    <location>
        <begin position="73"/>
        <end position="147"/>
    </location>
</feature>
<evidence type="ECO:0000256" key="2">
    <source>
        <dbReference type="PROSITE-ProRule" id="PRU00505"/>
    </source>
</evidence>
<dbReference type="InterPro" id="IPR000818">
    <property type="entry name" value="TEA/ATTS_dom"/>
</dbReference>
<feature type="compositionally biased region" description="Low complexity" evidence="3">
    <location>
        <begin position="239"/>
        <end position="255"/>
    </location>
</feature>
<feature type="DNA-binding region" description="TEA" evidence="2">
    <location>
        <begin position="73"/>
        <end position="147"/>
    </location>
</feature>
<evidence type="ECO:0000256" key="1">
    <source>
        <dbReference type="ARBA" id="ARBA00008421"/>
    </source>
</evidence>
<comment type="similarity">
    <text evidence="1">Belongs to the TEC1 family.</text>
</comment>
<dbReference type="RefSeq" id="XP_041288919.1">
    <property type="nucleotide sequence ID" value="XM_041429381.1"/>
</dbReference>
<dbReference type="SMART" id="SM00426">
    <property type="entry name" value="TEA"/>
    <property type="match status" value="1"/>
</dbReference>
<feature type="compositionally biased region" description="Polar residues" evidence="3">
    <location>
        <begin position="214"/>
        <end position="227"/>
    </location>
</feature>
<reference evidence="5" key="1">
    <citation type="journal article" date="2020" name="New Phytol.">
        <title>Comparative genomics reveals dynamic genome evolution in host specialist ectomycorrhizal fungi.</title>
        <authorList>
            <person name="Lofgren L.A."/>
            <person name="Nguyen N.H."/>
            <person name="Vilgalys R."/>
            <person name="Ruytinx J."/>
            <person name="Liao H.L."/>
            <person name="Branco S."/>
            <person name="Kuo A."/>
            <person name="LaButti K."/>
            <person name="Lipzen A."/>
            <person name="Andreopoulos W."/>
            <person name="Pangilinan J."/>
            <person name="Riley R."/>
            <person name="Hundley H."/>
            <person name="Na H."/>
            <person name="Barry K."/>
            <person name="Grigoriev I.V."/>
            <person name="Stajich J.E."/>
            <person name="Kennedy P.G."/>
        </authorList>
    </citation>
    <scope>NUCLEOTIDE SEQUENCE</scope>
    <source>
        <strain evidence="5">FC423</strain>
    </source>
</reference>
<protein>
    <recommendedName>
        <fullName evidence="4">TEA domain-containing protein</fullName>
    </recommendedName>
</protein>
<evidence type="ECO:0000259" key="4">
    <source>
        <dbReference type="PROSITE" id="PS51088"/>
    </source>
</evidence>
<sequence>MLHYPAPIVHASRDGYPVHAHTAHSDRSSSPSTGSTTSSSCASGSPRLMSPIQSTENIFRTILNVRKGWKTLKGNTEPVWPPYLEATMLEGLHQYKPVDSRETQILGRFPMRNRFISEYIYHKTGKYRSSKQIGSRLQQFRDTSEGRELIDSLTRSYLSTRSEVGSPRRFSPHNHVFEGESMPPLDYISVDFSGSETSSASSSTGSSAEYSDTAMPSSRRNNPSDNRTPVYIDILPEASSFSSSSSRSRVPSSSHKSFHGVAASQPSPNAPRCMRDIDPTVTFVSPSTVIGKSSYIVLLDGAPIHSEDTKLECVGPYFAGSSGDGPLLYSTALVPKYWDTLCKSPDPTVYTIIQDVYRSPDSAASSRNPGRPRPVLIFSAIYHFRYPPSVRAPPPSIPPHLSYQAHSASLSHNTHHYPNMTNPTRPPPFQNSSMSPSFSDPGMFQSYDYSTQYRLDEPFRLDVNMDNFSLDDFVVNIDSPDTASNDMMAQSSSSSSFPKDIRNYIM</sequence>
<evidence type="ECO:0000313" key="5">
    <source>
        <dbReference type="EMBL" id="KAG2098451.1"/>
    </source>
</evidence>
<evidence type="ECO:0000256" key="3">
    <source>
        <dbReference type="SAM" id="MobiDB-lite"/>
    </source>
</evidence>
<dbReference type="AlphaFoldDB" id="A0A9P7F0Q5"/>
<organism evidence="5 6">
    <name type="scientific">Suillus discolor</name>
    <dbReference type="NCBI Taxonomy" id="1912936"/>
    <lineage>
        <taxon>Eukaryota</taxon>
        <taxon>Fungi</taxon>
        <taxon>Dikarya</taxon>
        <taxon>Basidiomycota</taxon>
        <taxon>Agaricomycotina</taxon>
        <taxon>Agaricomycetes</taxon>
        <taxon>Agaricomycetidae</taxon>
        <taxon>Boletales</taxon>
        <taxon>Suillineae</taxon>
        <taxon>Suillaceae</taxon>
        <taxon>Suillus</taxon>
    </lineage>
</organism>
<proteinExistence type="inferred from homology"/>
<dbReference type="EMBL" id="JABBWM010000061">
    <property type="protein sequence ID" value="KAG2098451.1"/>
    <property type="molecule type" value="Genomic_DNA"/>
</dbReference>
<dbReference type="InterPro" id="IPR038096">
    <property type="entry name" value="TEA/ATTS_sf"/>
</dbReference>
<dbReference type="Gene3D" id="6.10.20.40">
    <property type="entry name" value="TEA/ATTS domain"/>
    <property type="match status" value="1"/>
</dbReference>
<dbReference type="PROSITE" id="PS51088">
    <property type="entry name" value="TEA_2"/>
    <property type="match status" value="1"/>
</dbReference>
<keyword evidence="6" id="KW-1185">Reference proteome</keyword>
<feature type="region of interest" description="Disordered" evidence="3">
    <location>
        <begin position="18"/>
        <end position="49"/>
    </location>
</feature>
<dbReference type="Pfam" id="PF01285">
    <property type="entry name" value="TEA"/>
    <property type="match status" value="1"/>
</dbReference>